<feature type="chain" id="PRO_5042673818" description="Endoglucanase" evidence="9">
    <location>
        <begin position="21"/>
        <end position="598"/>
    </location>
</feature>
<dbReference type="Pfam" id="PF00759">
    <property type="entry name" value="Glyco_hydro_9"/>
    <property type="match status" value="1"/>
</dbReference>
<dbReference type="InterPro" id="IPR012341">
    <property type="entry name" value="6hp_glycosidase-like_sf"/>
</dbReference>
<feature type="compositionally biased region" description="Basic residues" evidence="10">
    <location>
        <begin position="128"/>
        <end position="147"/>
    </location>
</feature>
<dbReference type="Proteomes" id="UP001347796">
    <property type="component" value="Unassembled WGS sequence"/>
</dbReference>
<sequence length="598" mass="68080">MKLILFVWLVLSAVSELTSADNFEVWGSWYGGFLGQVCFIAPPHLKGWRLLVRFRNDVEGITTWNSLLERKVDNRNFILRNNFFNGTPQPGTKICCVIEGRTKNSIKPEAVVFLSDTAITATTTSRRPPTRRRPTTTRRPTRTKRPTTVKPAPMPPASSGNTPNYAEVLGKSILFYEAQRSGVLPKDNRVKWRGDSAVHDQGLRGEDLSGGWYDAADYVKFNLPMASATTMLLWGLYTFKDAYTLTNELDNMYKSVKWPLDYFLKCWNPKTQEYYYQVGSGKLDHNYWGRPEDMHMRRPAMKVDRHTPGSDVAGETATSLALGSIVFRQKDRAYSDKLLLAAKSLYKFAKEVPGKYPLKDYYDSSGYKDELCTAAIWLYRATKDSNYLKDADLYYTDELAWAQDWDDKIIACQMLMYEEKRTRRHAQVVKDFFTSWRPGGDVPYTPGGLAYRNKWGSLRYDANTAFLALIAAEDGLMVDDNRKWAAGQINYMLGKNKENFSYVIGYTNNYPLHPHHASSSCPNPPATCDWDVFDSTKPNTHILYGALVGGPNTHDHYIDKRDEYEYSEVTCDYNAGFQSAIAGLIKLQHDNKLPPIVG</sequence>
<organism evidence="12 13">
    <name type="scientific">Patella caerulea</name>
    <name type="common">Rayed Mediterranean limpet</name>
    <dbReference type="NCBI Taxonomy" id="87958"/>
    <lineage>
        <taxon>Eukaryota</taxon>
        <taxon>Metazoa</taxon>
        <taxon>Spiralia</taxon>
        <taxon>Lophotrochozoa</taxon>
        <taxon>Mollusca</taxon>
        <taxon>Gastropoda</taxon>
        <taxon>Patellogastropoda</taxon>
        <taxon>Patelloidea</taxon>
        <taxon>Patellidae</taxon>
        <taxon>Patella</taxon>
    </lineage>
</organism>
<feature type="region of interest" description="Disordered" evidence="10">
    <location>
        <begin position="121"/>
        <end position="163"/>
    </location>
</feature>
<evidence type="ECO:0000256" key="5">
    <source>
        <dbReference type="ARBA" id="ARBA00023277"/>
    </source>
</evidence>
<keyword evidence="7 8" id="KW-0624">Polysaccharide degradation</keyword>
<dbReference type="InterPro" id="IPR001701">
    <property type="entry name" value="Glyco_hydro_9"/>
</dbReference>
<evidence type="ECO:0000256" key="3">
    <source>
        <dbReference type="ARBA" id="ARBA00022801"/>
    </source>
</evidence>
<evidence type="ECO:0000256" key="1">
    <source>
        <dbReference type="ARBA" id="ARBA00000966"/>
    </source>
</evidence>
<keyword evidence="13" id="KW-1185">Reference proteome</keyword>
<dbReference type="PROSITE" id="PS00698">
    <property type="entry name" value="GH9_3"/>
    <property type="match status" value="1"/>
</dbReference>
<dbReference type="GO" id="GO:0030245">
    <property type="term" value="P:cellulose catabolic process"/>
    <property type="evidence" value="ECO:0007669"/>
    <property type="project" value="UniProtKB-KW"/>
</dbReference>
<evidence type="ECO:0000256" key="4">
    <source>
        <dbReference type="ARBA" id="ARBA00023001"/>
    </source>
</evidence>
<feature type="domain" description="Glycoside hydrolase family 9" evidence="11">
    <location>
        <begin position="165"/>
        <end position="580"/>
    </location>
</feature>
<dbReference type="Gene3D" id="1.50.10.10">
    <property type="match status" value="1"/>
</dbReference>
<dbReference type="EMBL" id="JAZGQO010000010">
    <property type="protein sequence ID" value="KAK6177595.1"/>
    <property type="molecule type" value="Genomic_DNA"/>
</dbReference>
<keyword evidence="4 9" id="KW-0136">Cellulose degradation</keyword>
<evidence type="ECO:0000256" key="8">
    <source>
        <dbReference type="PROSITE-ProRule" id="PRU10060"/>
    </source>
</evidence>
<evidence type="ECO:0000256" key="6">
    <source>
        <dbReference type="ARBA" id="ARBA00023295"/>
    </source>
</evidence>
<proteinExistence type="inferred from homology"/>
<name>A0AAN8JIG5_PATCE</name>
<protein>
    <recommendedName>
        <fullName evidence="9">Endoglucanase</fullName>
        <ecNumber evidence="9">3.2.1.4</ecNumber>
    </recommendedName>
</protein>
<dbReference type="PANTHER" id="PTHR22298">
    <property type="entry name" value="ENDO-1,4-BETA-GLUCANASE"/>
    <property type="match status" value="1"/>
</dbReference>
<keyword evidence="6 8" id="KW-0326">Glycosidase</keyword>
<evidence type="ECO:0000256" key="10">
    <source>
        <dbReference type="SAM" id="MobiDB-lite"/>
    </source>
</evidence>
<evidence type="ECO:0000256" key="9">
    <source>
        <dbReference type="RuleBase" id="RU361166"/>
    </source>
</evidence>
<dbReference type="EC" id="3.2.1.4" evidence="9"/>
<feature type="active site" evidence="8">
    <location>
        <position position="568"/>
    </location>
</feature>
<evidence type="ECO:0000313" key="13">
    <source>
        <dbReference type="Proteomes" id="UP001347796"/>
    </source>
</evidence>
<keyword evidence="9" id="KW-0732">Signal</keyword>
<dbReference type="InterPro" id="IPR033126">
    <property type="entry name" value="Glyco_hydro_9_Asp/Glu_AS"/>
</dbReference>
<feature type="signal peptide" evidence="9">
    <location>
        <begin position="1"/>
        <end position="20"/>
    </location>
</feature>
<evidence type="ECO:0000256" key="2">
    <source>
        <dbReference type="ARBA" id="ARBA00007072"/>
    </source>
</evidence>
<gene>
    <name evidence="12" type="ORF">SNE40_015665</name>
</gene>
<feature type="active site" evidence="8">
    <location>
        <position position="559"/>
    </location>
</feature>
<keyword evidence="3 8" id="KW-0378">Hydrolase</keyword>
<evidence type="ECO:0000259" key="11">
    <source>
        <dbReference type="Pfam" id="PF00759"/>
    </source>
</evidence>
<dbReference type="InterPro" id="IPR008928">
    <property type="entry name" value="6-hairpin_glycosidase_sf"/>
</dbReference>
<comment type="similarity">
    <text evidence="2 8 9">Belongs to the glycosyl hydrolase 9 (cellulase E) family.</text>
</comment>
<comment type="catalytic activity">
    <reaction evidence="1 9">
        <text>Endohydrolysis of (1-&gt;4)-beta-D-glucosidic linkages in cellulose, lichenin and cereal beta-D-glucans.</text>
        <dbReference type="EC" id="3.2.1.4"/>
    </reaction>
</comment>
<dbReference type="AlphaFoldDB" id="A0AAN8JIG5"/>
<reference evidence="12 13" key="1">
    <citation type="submission" date="2024-01" db="EMBL/GenBank/DDBJ databases">
        <title>The genome of the rayed Mediterranean limpet Patella caerulea (Linnaeus, 1758).</title>
        <authorList>
            <person name="Anh-Thu Weber A."/>
            <person name="Halstead-Nussloch G."/>
        </authorList>
    </citation>
    <scope>NUCLEOTIDE SEQUENCE [LARGE SCALE GENOMIC DNA]</scope>
    <source>
        <strain evidence="12">AATW-2023a</strain>
        <tissue evidence="12">Whole specimen</tissue>
    </source>
</reference>
<evidence type="ECO:0000256" key="7">
    <source>
        <dbReference type="ARBA" id="ARBA00023326"/>
    </source>
</evidence>
<accession>A0AAN8JIG5</accession>
<dbReference type="GO" id="GO:0008810">
    <property type="term" value="F:cellulase activity"/>
    <property type="evidence" value="ECO:0007669"/>
    <property type="project" value="UniProtKB-EC"/>
</dbReference>
<keyword evidence="5 8" id="KW-0119">Carbohydrate metabolism</keyword>
<evidence type="ECO:0000313" key="12">
    <source>
        <dbReference type="EMBL" id="KAK6177595.1"/>
    </source>
</evidence>
<comment type="caution">
    <text evidence="12">The sequence shown here is derived from an EMBL/GenBank/DDBJ whole genome shotgun (WGS) entry which is preliminary data.</text>
</comment>
<dbReference type="SUPFAM" id="SSF48208">
    <property type="entry name" value="Six-hairpin glycosidases"/>
    <property type="match status" value="1"/>
</dbReference>